<dbReference type="Pfam" id="PF02104">
    <property type="entry name" value="SURF1"/>
    <property type="match status" value="1"/>
</dbReference>
<dbReference type="EMBL" id="VTCY01000004">
    <property type="protein sequence ID" value="KAB0452206.1"/>
    <property type="molecule type" value="Genomic_DNA"/>
</dbReference>
<evidence type="ECO:0000256" key="4">
    <source>
        <dbReference type="ARBA" id="ARBA00022989"/>
    </source>
</evidence>
<evidence type="ECO:0000256" key="3">
    <source>
        <dbReference type="ARBA" id="ARBA00022692"/>
    </source>
</evidence>
<protein>
    <recommendedName>
        <fullName evidence="6">SURF1-like protein</fullName>
    </recommendedName>
</protein>
<keyword evidence="4 6" id="KW-1133">Transmembrane helix</keyword>
<dbReference type="PANTHER" id="PTHR23427">
    <property type="entry name" value="SURFEIT LOCUS PROTEIN"/>
    <property type="match status" value="1"/>
</dbReference>
<name>A0A643CM16_ANAMA</name>
<feature type="transmembrane region" description="Helical" evidence="6">
    <location>
        <begin position="204"/>
        <end position="221"/>
    </location>
</feature>
<keyword evidence="5 6" id="KW-0472">Membrane</keyword>
<evidence type="ECO:0000256" key="5">
    <source>
        <dbReference type="ARBA" id="ARBA00023136"/>
    </source>
</evidence>
<organism evidence="7">
    <name type="scientific">Anaplasma marginale</name>
    <dbReference type="NCBI Taxonomy" id="770"/>
    <lineage>
        <taxon>Bacteria</taxon>
        <taxon>Pseudomonadati</taxon>
        <taxon>Pseudomonadota</taxon>
        <taxon>Alphaproteobacteria</taxon>
        <taxon>Rickettsiales</taxon>
        <taxon>Anaplasmataceae</taxon>
        <taxon>Anaplasma</taxon>
    </lineage>
</organism>
<dbReference type="OMA" id="QYAFTWY"/>
<dbReference type="InterPro" id="IPR045214">
    <property type="entry name" value="Surf1/Surf4"/>
</dbReference>
<evidence type="ECO:0000256" key="6">
    <source>
        <dbReference type="RuleBase" id="RU363076"/>
    </source>
</evidence>
<dbReference type="InterPro" id="IPR002994">
    <property type="entry name" value="Surf1/Shy1"/>
</dbReference>
<accession>A0A643CM16</accession>
<evidence type="ECO:0000313" key="7">
    <source>
        <dbReference type="EMBL" id="KAB0452206.1"/>
    </source>
</evidence>
<sequence>MECMMCFKTRSCAGYALLVVCCFAPLALLLSLGTWQLLRLREKLHIIETMRMDPVTLPAGELHAYAYRKVKLQGVFKDEKHIRVFAGKAGYYFLQPFSLVDGRRILVNRGVFTNISTVSDTSDLSVRLVGGVLHCKLRSLSRWVVRNSPEENLWFWFDVKNMSKHIGLPDLEPCILWGDGTTIAGGLQANSALIVRNDHLEYAITWYFLALVWLLGYVYYVRGTRRPA</sequence>
<comment type="subcellular location">
    <subcellularLocation>
        <location evidence="6">Cell membrane</location>
        <topology evidence="6">Multi-pass membrane protein</topology>
    </subcellularLocation>
    <subcellularLocation>
        <location evidence="1">Membrane</location>
    </subcellularLocation>
</comment>
<dbReference type="PANTHER" id="PTHR23427:SF2">
    <property type="entry name" value="SURFEIT LOCUS PROTEIN 1"/>
    <property type="match status" value="1"/>
</dbReference>
<gene>
    <name evidence="7" type="ORF">FY207_01985</name>
</gene>
<keyword evidence="3 6" id="KW-0812">Transmembrane</keyword>
<dbReference type="GO" id="GO:0005886">
    <property type="term" value="C:plasma membrane"/>
    <property type="evidence" value="ECO:0007669"/>
    <property type="project" value="UniProtKB-SubCell"/>
</dbReference>
<dbReference type="AlphaFoldDB" id="A0A643CM16"/>
<evidence type="ECO:0000256" key="1">
    <source>
        <dbReference type="ARBA" id="ARBA00004370"/>
    </source>
</evidence>
<feature type="transmembrane region" description="Helical" evidence="6">
    <location>
        <begin position="12"/>
        <end position="38"/>
    </location>
</feature>
<keyword evidence="6" id="KW-1003">Cell membrane</keyword>
<dbReference type="CDD" id="cd06662">
    <property type="entry name" value="SURF1"/>
    <property type="match status" value="1"/>
</dbReference>
<reference evidence="7" key="1">
    <citation type="submission" date="2019-08" db="EMBL/GenBank/DDBJ databases">
        <authorList>
            <person name="Amaro Estrada I."/>
            <person name="Quiroz Castaneda R.E."/>
            <person name="Martinez Ocampo F."/>
            <person name="Rodriguez Camarillo S.D."/>
        </authorList>
    </citation>
    <scope>NUCLEOTIDE SEQUENCE</scope>
    <source>
        <strain evidence="7">MEX-30-184-02</strain>
    </source>
</reference>
<comment type="caution">
    <text evidence="7">The sequence shown here is derived from an EMBL/GenBank/DDBJ whole genome shotgun (WGS) entry which is preliminary data.</text>
</comment>
<evidence type="ECO:0000256" key="2">
    <source>
        <dbReference type="ARBA" id="ARBA00007165"/>
    </source>
</evidence>
<comment type="similarity">
    <text evidence="2 6">Belongs to the SURF1 family.</text>
</comment>
<dbReference type="PROSITE" id="PS50895">
    <property type="entry name" value="SURF1"/>
    <property type="match status" value="1"/>
</dbReference>
<proteinExistence type="inferred from homology"/>